<feature type="active site" description="Electrophile" evidence="7">
    <location>
        <position position="95"/>
    </location>
</feature>
<comment type="function">
    <text evidence="7">Involved in the gluconeogenesis. Catalyzes stereospecifically the conversion of dihydroxyacetone phosphate (DHAP) to D-glyceraldehyde-3-phosphate (G3P).</text>
</comment>
<comment type="pathway">
    <text evidence="7 8">Carbohydrate biosynthesis; gluconeogenesis.</text>
</comment>
<dbReference type="GO" id="GO:0006094">
    <property type="term" value="P:gluconeogenesis"/>
    <property type="evidence" value="ECO:0007669"/>
    <property type="project" value="UniProtKB-UniRule"/>
</dbReference>
<dbReference type="GO" id="GO:0004807">
    <property type="term" value="F:triose-phosphate isomerase activity"/>
    <property type="evidence" value="ECO:0007669"/>
    <property type="project" value="UniProtKB-UniRule"/>
</dbReference>
<evidence type="ECO:0000313" key="10">
    <source>
        <dbReference type="Proteomes" id="UP000178606"/>
    </source>
</evidence>
<dbReference type="InterPro" id="IPR035990">
    <property type="entry name" value="TIM_sf"/>
</dbReference>
<dbReference type="Gene3D" id="3.20.20.70">
    <property type="entry name" value="Aldolase class I"/>
    <property type="match status" value="1"/>
</dbReference>
<dbReference type="GO" id="GO:0005829">
    <property type="term" value="C:cytosol"/>
    <property type="evidence" value="ECO:0007669"/>
    <property type="project" value="TreeGrafter"/>
</dbReference>
<dbReference type="GO" id="GO:0006096">
    <property type="term" value="P:glycolytic process"/>
    <property type="evidence" value="ECO:0007669"/>
    <property type="project" value="UniProtKB-UniRule"/>
</dbReference>
<comment type="subunit">
    <text evidence="7 8">Homodimer.</text>
</comment>
<dbReference type="PANTHER" id="PTHR21139">
    <property type="entry name" value="TRIOSEPHOSPHATE ISOMERASE"/>
    <property type="match status" value="1"/>
</dbReference>
<dbReference type="AlphaFoldDB" id="A0A1F6C3B3"/>
<dbReference type="PROSITE" id="PS00171">
    <property type="entry name" value="TIM_1"/>
    <property type="match status" value="1"/>
</dbReference>
<dbReference type="UniPathway" id="UPA00138"/>
<dbReference type="NCBIfam" id="TIGR00419">
    <property type="entry name" value="tim"/>
    <property type="match status" value="1"/>
</dbReference>
<name>A0A1F6C3B3_HANXR</name>
<dbReference type="EMBL" id="MFKF01000428">
    <property type="protein sequence ID" value="OGG43660.1"/>
    <property type="molecule type" value="Genomic_DNA"/>
</dbReference>
<dbReference type="InterPro" id="IPR013785">
    <property type="entry name" value="Aldolase_TIM"/>
</dbReference>
<comment type="pathway">
    <text evidence="1 7 8">Carbohydrate degradation; glycolysis; D-glyceraldehyde 3-phosphate from glycerone phosphate: step 1/1.</text>
</comment>
<dbReference type="SUPFAM" id="SSF51351">
    <property type="entry name" value="Triosephosphate isomerase (TIM)"/>
    <property type="match status" value="1"/>
</dbReference>
<feature type="binding site" evidence="7">
    <location>
        <position position="213"/>
    </location>
    <ligand>
        <name>substrate</name>
    </ligand>
</feature>
<dbReference type="PROSITE" id="PS51440">
    <property type="entry name" value="TIM_2"/>
    <property type="match status" value="1"/>
</dbReference>
<evidence type="ECO:0000256" key="8">
    <source>
        <dbReference type="RuleBase" id="RU363013"/>
    </source>
</evidence>
<evidence type="ECO:0000256" key="7">
    <source>
        <dbReference type="HAMAP-Rule" id="MF_00147"/>
    </source>
</evidence>
<keyword evidence="4 7" id="KW-0963">Cytoplasm</keyword>
<evidence type="ECO:0000313" key="9">
    <source>
        <dbReference type="EMBL" id="OGG43660.1"/>
    </source>
</evidence>
<evidence type="ECO:0000256" key="5">
    <source>
        <dbReference type="ARBA" id="ARBA00023152"/>
    </source>
</evidence>
<accession>A0A1F6C3B3</accession>
<dbReference type="Proteomes" id="UP000178606">
    <property type="component" value="Unassembled WGS sequence"/>
</dbReference>
<comment type="caution">
    <text evidence="9">The sequence shown here is derived from an EMBL/GenBank/DDBJ whole genome shotgun (WGS) entry which is preliminary data.</text>
</comment>
<dbReference type="GO" id="GO:0046166">
    <property type="term" value="P:glyceraldehyde-3-phosphate biosynthetic process"/>
    <property type="evidence" value="ECO:0007669"/>
    <property type="project" value="TreeGrafter"/>
</dbReference>
<gene>
    <name evidence="7" type="primary">tpiA</name>
    <name evidence="9" type="ORF">A3F84_25755</name>
</gene>
<organism evidence="9 10">
    <name type="scientific">Handelsmanbacteria sp. (strain RIFCSPLOWO2_12_FULL_64_10)</name>
    <dbReference type="NCBI Taxonomy" id="1817868"/>
    <lineage>
        <taxon>Bacteria</taxon>
        <taxon>Candidatus Handelsmaniibacteriota</taxon>
    </lineage>
</organism>
<dbReference type="PANTHER" id="PTHR21139:SF42">
    <property type="entry name" value="TRIOSEPHOSPHATE ISOMERASE"/>
    <property type="match status" value="1"/>
</dbReference>
<evidence type="ECO:0000256" key="1">
    <source>
        <dbReference type="ARBA" id="ARBA00004680"/>
    </source>
</evidence>
<keyword evidence="5 7" id="KW-0324">Glycolysis</keyword>
<dbReference type="InterPro" id="IPR000652">
    <property type="entry name" value="Triosephosphate_isomerase"/>
</dbReference>
<evidence type="ECO:0000256" key="4">
    <source>
        <dbReference type="ARBA" id="ARBA00022490"/>
    </source>
</evidence>
<protein>
    <recommendedName>
        <fullName evidence="7 8">Triosephosphate isomerase</fullName>
        <shortName evidence="7">TIM</shortName>
        <shortName evidence="7">TPI</shortName>
        <ecNumber evidence="7 8">5.3.1.1</ecNumber>
    </recommendedName>
    <alternativeName>
        <fullName evidence="7">Triose-phosphate isomerase</fullName>
    </alternativeName>
</protein>
<comment type="subcellular location">
    <subcellularLocation>
        <location evidence="7 8">Cytoplasm</location>
    </subcellularLocation>
</comment>
<dbReference type="Pfam" id="PF00121">
    <property type="entry name" value="TIM"/>
    <property type="match status" value="1"/>
</dbReference>
<feature type="binding site" evidence="7">
    <location>
        <position position="173"/>
    </location>
    <ligand>
        <name>substrate</name>
    </ligand>
</feature>
<sequence length="252" mass="26697">MRTPIVAGNWKMNRTVEGSLQLIAELLPLLKDSAGVEVVLCPPFTSLWSAHQALRASPVGLGGQDMHWEASGAYTGEVSAEMLLTCGCRYVILGHSERRAYFGETDETVNRKTLAALKAGLLPIVCVGETLQERQGNVTQQVVGRQVRGAFKGVQPADVSMVIVAYEPVWAIGTGLTATPTQAQEVHAFIRSLLTELYDTPAAASVRIQYGGSVKPDNAGELFAQPDIDGGLIGGASLQAGSFAAIVKACET</sequence>
<dbReference type="InterPro" id="IPR022896">
    <property type="entry name" value="TrioseP_Isoase_bac/euk"/>
</dbReference>
<dbReference type="UniPathway" id="UPA00109">
    <property type="reaction ID" value="UER00189"/>
</dbReference>
<feature type="binding site" evidence="7">
    <location>
        <begin position="9"/>
        <end position="11"/>
    </location>
    <ligand>
        <name>substrate</name>
    </ligand>
</feature>
<evidence type="ECO:0000256" key="2">
    <source>
        <dbReference type="ARBA" id="ARBA00007422"/>
    </source>
</evidence>
<reference evidence="9 10" key="1">
    <citation type="journal article" date="2016" name="Nat. Commun.">
        <title>Thousands of microbial genomes shed light on interconnected biogeochemical processes in an aquifer system.</title>
        <authorList>
            <person name="Anantharaman K."/>
            <person name="Brown C.T."/>
            <person name="Hug L.A."/>
            <person name="Sharon I."/>
            <person name="Castelle C.J."/>
            <person name="Probst A.J."/>
            <person name="Thomas B.C."/>
            <person name="Singh A."/>
            <person name="Wilkins M.J."/>
            <person name="Karaoz U."/>
            <person name="Brodie E.L."/>
            <person name="Williams K.H."/>
            <person name="Hubbard S.S."/>
            <person name="Banfield J.F."/>
        </authorList>
    </citation>
    <scope>NUCLEOTIDE SEQUENCE [LARGE SCALE GENOMIC DNA]</scope>
    <source>
        <strain evidence="10">RIFCSPLOWO2_12_FULL_64_10</strain>
    </source>
</reference>
<keyword evidence="6 7" id="KW-0413">Isomerase</keyword>
<feature type="active site" description="Proton acceptor" evidence="7">
    <location>
        <position position="167"/>
    </location>
</feature>
<dbReference type="GO" id="GO:0019563">
    <property type="term" value="P:glycerol catabolic process"/>
    <property type="evidence" value="ECO:0007669"/>
    <property type="project" value="TreeGrafter"/>
</dbReference>
<dbReference type="InterPro" id="IPR020861">
    <property type="entry name" value="Triosephosphate_isomerase_AS"/>
</dbReference>
<comment type="catalytic activity">
    <reaction evidence="7 8">
        <text>D-glyceraldehyde 3-phosphate = dihydroxyacetone phosphate</text>
        <dbReference type="Rhea" id="RHEA:18585"/>
        <dbReference type="ChEBI" id="CHEBI:57642"/>
        <dbReference type="ChEBI" id="CHEBI:59776"/>
        <dbReference type="EC" id="5.3.1.1"/>
    </reaction>
</comment>
<evidence type="ECO:0000256" key="3">
    <source>
        <dbReference type="ARBA" id="ARBA00022432"/>
    </source>
</evidence>
<dbReference type="HAMAP" id="MF_00147_B">
    <property type="entry name" value="TIM_B"/>
    <property type="match status" value="1"/>
</dbReference>
<comment type="similarity">
    <text evidence="2 7 8">Belongs to the triosephosphate isomerase family.</text>
</comment>
<dbReference type="FunFam" id="3.20.20.70:FF:000016">
    <property type="entry name" value="Triosephosphate isomerase"/>
    <property type="match status" value="1"/>
</dbReference>
<keyword evidence="3 7" id="KW-0312">Gluconeogenesis</keyword>
<feature type="binding site" evidence="7">
    <location>
        <begin position="234"/>
        <end position="235"/>
    </location>
    <ligand>
        <name>substrate</name>
    </ligand>
</feature>
<evidence type="ECO:0000256" key="6">
    <source>
        <dbReference type="ARBA" id="ARBA00023235"/>
    </source>
</evidence>
<dbReference type="CDD" id="cd00311">
    <property type="entry name" value="TIM"/>
    <property type="match status" value="1"/>
</dbReference>
<proteinExistence type="inferred from homology"/>
<dbReference type="EC" id="5.3.1.1" evidence="7 8"/>